<evidence type="ECO:0000313" key="2">
    <source>
        <dbReference type="EMBL" id="MEV8463615.1"/>
    </source>
</evidence>
<feature type="region of interest" description="Disordered" evidence="1">
    <location>
        <begin position="1"/>
        <end position="31"/>
    </location>
</feature>
<dbReference type="EMBL" id="JBFAUJ010000016">
    <property type="protein sequence ID" value="MEV8463615.1"/>
    <property type="molecule type" value="Genomic_DNA"/>
</dbReference>
<name>A0ABV3KWD2_STRGS</name>
<gene>
    <name evidence="2" type="ORF">AB0470_29230</name>
</gene>
<feature type="region of interest" description="Disordered" evidence="1">
    <location>
        <begin position="90"/>
        <end position="117"/>
    </location>
</feature>
<comment type="caution">
    <text evidence="2">The sequence shown here is derived from an EMBL/GenBank/DDBJ whole genome shotgun (WGS) entry which is preliminary data.</text>
</comment>
<feature type="compositionally biased region" description="Low complexity" evidence="1">
    <location>
        <begin position="13"/>
        <end position="27"/>
    </location>
</feature>
<accession>A0ABV3KWD2</accession>
<evidence type="ECO:0000256" key="1">
    <source>
        <dbReference type="SAM" id="MobiDB-lite"/>
    </source>
</evidence>
<keyword evidence="3" id="KW-1185">Reference proteome</keyword>
<evidence type="ECO:0000313" key="3">
    <source>
        <dbReference type="Proteomes" id="UP001553148"/>
    </source>
</evidence>
<dbReference type="Proteomes" id="UP001553148">
    <property type="component" value="Unassembled WGS sequence"/>
</dbReference>
<reference evidence="2 3" key="1">
    <citation type="submission" date="2024-06" db="EMBL/GenBank/DDBJ databases">
        <title>The Natural Products Discovery Center: Release of the First 8490 Sequenced Strains for Exploring Actinobacteria Biosynthetic Diversity.</title>
        <authorList>
            <person name="Kalkreuter E."/>
            <person name="Kautsar S.A."/>
            <person name="Yang D."/>
            <person name="Bader C.D."/>
            <person name="Teijaro C.N."/>
            <person name="Fluegel L."/>
            <person name="Davis C.M."/>
            <person name="Simpson J.R."/>
            <person name="Lauterbach L."/>
            <person name="Steele A.D."/>
            <person name="Gui C."/>
            <person name="Meng S."/>
            <person name="Li G."/>
            <person name="Viehrig K."/>
            <person name="Ye F."/>
            <person name="Su P."/>
            <person name="Kiefer A.F."/>
            <person name="Nichols A."/>
            <person name="Cepeda A.J."/>
            <person name="Yan W."/>
            <person name="Fan B."/>
            <person name="Jiang Y."/>
            <person name="Adhikari A."/>
            <person name="Zheng C.-J."/>
            <person name="Schuster L."/>
            <person name="Cowan T.M."/>
            <person name="Smanski M.J."/>
            <person name="Chevrette M.G."/>
            <person name="De Carvalho L.P.S."/>
            <person name="Shen B."/>
        </authorList>
    </citation>
    <scope>NUCLEOTIDE SEQUENCE [LARGE SCALE GENOMIC DNA]</scope>
    <source>
        <strain evidence="2 3">NPDC052360</strain>
    </source>
</reference>
<proteinExistence type="predicted"/>
<protein>
    <submittedName>
        <fullName evidence="2">Uncharacterized protein</fullName>
    </submittedName>
</protein>
<organism evidence="2 3">
    <name type="scientific">Streptomyces griseosporeus</name>
    <dbReference type="NCBI Taxonomy" id="1910"/>
    <lineage>
        <taxon>Bacteria</taxon>
        <taxon>Bacillati</taxon>
        <taxon>Actinomycetota</taxon>
        <taxon>Actinomycetes</taxon>
        <taxon>Kitasatosporales</taxon>
        <taxon>Streptomycetaceae</taxon>
        <taxon>Streptomyces</taxon>
    </lineage>
</organism>
<dbReference type="RefSeq" id="WP_204359473.1">
    <property type="nucleotide sequence ID" value="NZ_JBFAUJ010000016.1"/>
</dbReference>
<sequence>MFTESIAHRDHSNSPFRPHSSSTSRSSTVRKRADLVVRAPAAWVPVMLLEVDRRTEDAHDLVAMLRRYWEDRLLPKDADQHTVVLVPSRPDAIDQQVDGGVGRPNEPLPKKQAQPVG</sequence>
<feature type="compositionally biased region" description="Basic and acidic residues" evidence="1">
    <location>
        <begin position="1"/>
        <end position="12"/>
    </location>
</feature>